<reference evidence="8" key="1">
    <citation type="submission" date="2018-05" db="EMBL/GenBank/DDBJ databases">
        <authorList>
            <person name="Lanie J.A."/>
            <person name="Ng W.-L."/>
            <person name="Kazmierczak K.M."/>
            <person name="Andrzejewski T.M."/>
            <person name="Davidsen T.M."/>
            <person name="Wayne K.J."/>
            <person name="Tettelin H."/>
            <person name="Glass J.I."/>
            <person name="Rusch D."/>
            <person name="Podicherti R."/>
            <person name="Tsui H.-C.T."/>
            <person name="Winkler M.E."/>
        </authorList>
    </citation>
    <scope>NUCLEOTIDE SEQUENCE</scope>
</reference>
<dbReference type="Gene3D" id="3.30.70.260">
    <property type="match status" value="1"/>
</dbReference>
<keyword evidence="4" id="KW-0456">Lyase</keyword>
<dbReference type="GO" id="GO:0004664">
    <property type="term" value="F:prephenate dehydratase activity"/>
    <property type="evidence" value="ECO:0007669"/>
    <property type="project" value="InterPro"/>
</dbReference>
<dbReference type="SUPFAM" id="SSF55021">
    <property type="entry name" value="ACT-like"/>
    <property type="match status" value="1"/>
</dbReference>
<dbReference type="EMBL" id="UINC01000543">
    <property type="protein sequence ID" value="SUZ57128.1"/>
    <property type="molecule type" value="Genomic_DNA"/>
</dbReference>
<evidence type="ECO:0000256" key="4">
    <source>
        <dbReference type="ARBA" id="ARBA00023239"/>
    </source>
</evidence>
<protein>
    <recommendedName>
        <fullName evidence="9">Prephenate dehydratase</fullName>
    </recommendedName>
</protein>
<dbReference type="AlphaFoldDB" id="A0A381NTE7"/>
<feature type="domain" description="ACT" evidence="7">
    <location>
        <begin position="165"/>
        <end position="239"/>
    </location>
</feature>
<gene>
    <name evidence="8" type="ORF">METZ01_LOCUS9982</name>
</gene>
<name>A0A381NTE7_9ZZZZ</name>
<sequence>MECRTSEALFDAVSDGIALYGVVPVENTLAGSVQRNMDLLFQPEIHIVAEARIRIRMCLAVRPGYSMSQVRRVASHPVALQQCQGFFSRNPLVEAVTAFDTAGSVRDLMAGDADYDAAIGSELAASLYGADVLEQNLEDHEQNFTRFLTIARNPIALPEQGVKTSIAFTVQHRPGALHEALLAIAAHDVDLTRIESRPIVGQPWKYRLYADLRAHSTTDQSAAVEALEAVTSEVRLLGQYLEEPEGI</sequence>
<organism evidence="8">
    <name type="scientific">marine metagenome</name>
    <dbReference type="NCBI Taxonomy" id="408172"/>
    <lineage>
        <taxon>unclassified sequences</taxon>
        <taxon>metagenomes</taxon>
        <taxon>ecological metagenomes</taxon>
    </lineage>
</organism>
<dbReference type="SUPFAM" id="SSF53850">
    <property type="entry name" value="Periplasmic binding protein-like II"/>
    <property type="match status" value="1"/>
</dbReference>
<dbReference type="GO" id="GO:0005737">
    <property type="term" value="C:cytoplasm"/>
    <property type="evidence" value="ECO:0007669"/>
    <property type="project" value="TreeGrafter"/>
</dbReference>
<dbReference type="InterPro" id="IPR001086">
    <property type="entry name" value="Preph_deHydtase"/>
</dbReference>
<evidence type="ECO:0000313" key="8">
    <source>
        <dbReference type="EMBL" id="SUZ57128.1"/>
    </source>
</evidence>
<evidence type="ECO:0008006" key="9">
    <source>
        <dbReference type="Google" id="ProtNLM"/>
    </source>
</evidence>
<dbReference type="CDD" id="cd13631">
    <property type="entry name" value="PBP2_Ct-PDT_like"/>
    <property type="match status" value="1"/>
</dbReference>
<evidence type="ECO:0000256" key="2">
    <source>
        <dbReference type="ARBA" id="ARBA00023141"/>
    </source>
</evidence>
<dbReference type="PANTHER" id="PTHR21022">
    <property type="entry name" value="PREPHENATE DEHYDRATASE P PROTEIN"/>
    <property type="match status" value="1"/>
</dbReference>
<feature type="domain" description="Prephenate dehydratase" evidence="6">
    <location>
        <begin position="1"/>
        <end position="152"/>
    </location>
</feature>
<dbReference type="PROSITE" id="PS00858">
    <property type="entry name" value="PREPHENATE_DEHYDR_2"/>
    <property type="match status" value="1"/>
</dbReference>
<dbReference type="GO" id="GO:0009094">
    <property type="term" value="P:L-phenylalanine biosynthetic process"/>
    <property type="evidence" value="ECO:0007669"/>
    <property type="project" value="UniProtKB-KW"/>
</dbReference>
<accession>A0A381NTE7</accession>
<keyword evidence="3" id="KW-0584">Phenylalanine biosynthesis</keyword>
<dbReference type="CDD" id="cd04905">
    <property type="entry name" value="ACT_CM-PDT"/>
    <property type="match status" value="1"/>
</dbReference>
<evidence type="ECO:0000259" key="6">
    <source>
        <dbReference type="PROSITE" id="PS51171"/>
    </source>
</evidence>
<evidence type="ECO:0000256" key="3">
    <source>
        <dbReference type="ARBA" id="ARBA00023222"/>
    </source>
</evidence>
<dbReference type="PANTHER" id="PTHR21022:SF19">
    <property type="entry name" value="PREPHENATE DEHYDRATASE-RELATED"/>
    <property type="match status" value="1"/>
</dbReference>
<dbReference type="InterPro" id="IPR045865">
    <property type="entry name" value="ACT-like_dom_sf"/>
</dbReference>
<evidence type="ECO:0000256" key="5">
    <source>
        <dbReference type="ARBA" id="ARBA00029440"/>
    </source>
</evidence>
<dbReference type="InterPro" id="IPR018528">
    <property type="entry name" value="Preph_deHydtase_CS"/>
</dbReference>
<keyword evidence="2" id="KW-0057">Aromatic amino acid biosynthesis</keyword>
<dbReference type="PROSITE" id="PS51671">
    <property type="entry name" value="ACT"/>
    <property type="match status" value="1"/>
</dbReference>
<dbReference type="Gene3D" id="3.40.190.10">
    <property type="entry name" value="Periplasmic binding protein-like II"/>
    <property type="match status" value="2"/>
</dbReference>
<evidence type="ECO:0000256" key="1">
    <source>
        <dbReference type="ARBA" id="ARBA00022605"/>
    </source>
</evidence>
<proteinExistence type="predicted"/>
<keyword evidence="1" id="KW-0028">Amino-acid biosynthesis</keyword>
<dbReference type="InterPro" id="IPR002912">
    <property type="entry name" value="ACT_dom"/>
</dbReference>
<evidence type="ECO:0000259" key="7">
    <source>
        <dbReference type="PROSITE" id="PS51671"/>
    </source>
</evidence>
<dbReference type="PROSITE" id="PS51171">
    <property type="entry name" value="PREPHENATE_DEHYDR_3"/>
    <property type="match status" value="1"/>
</dbReference>
<dbReference type="Pfam" id="PF00800">
    <property type="entry name" value="PDT"/>
    <property type="match status" value="1"/>
</dbReference>
<comment type="pathway">
    <text evidence="5">Amino-acid biosynthesis.</text>
</comment>